<keyword evidence="1" id="KW-0472">Membrane</keyword>
<keyword evidence="1" id="KW-0812">Transmembrane</keyword>
<gene>
    <name evidence="2" type="ORF">GGR25_003806</name>
</gene>
<keyword evidence="1" id="KW-1133">Transmembrane helix</keyword>
<organism evidence="2 3">
    <name type="scientific">Kaistia hirudinis</name>
    <dbReference type="NCBI Taxonomy" id="1293440"/>
    <lineage>
        <taxon>Bacteria</taxon>
        <taxon>Pseudomonadati</taxon>
        <taxon>Pseudomonadota</taxon>
        <taxon>Alphaproteobacteria</taxon>
        <taxon>Hyphomicrobiales</taxon>
        <taxon>Kaistiaceae</taxon>
        <taxon>Kaistia</taxon>
    </lineage>
</organism>
<comment type="caution">
    <text evidence="2">The sequence shown here is derived from an EMBL/GenBank/DDBJ whole genome shotgun (WGS) entry which is preliminary data.</text>
</comment>
<feature type="transmembrane region" description="Helical" evidence="1">
    <location>
        <begin position="106"/>
        <end position="123"/>
    </location>
</feature>
<reference evidence="2 3" key="1">
    <citation type="submission" date="2020-08" db="EMBL/GenBank/DDBJ databases">
        <title>Genomic Encyclopedia of Type Strains, Phase IV (KMG-IV): sequencing the most valuable type-strain genomes for metagenomic binning, comparative biology and taxonomic classification.</title>
        <authorList>
            <person name="Goeker M."/>
        </authorList>
    </citation>
    <scope>NUCLEOTIDE SEQUENCE [LARGE SCALE GENOMIC DNA]</scope>
    <source>
        <strain evidence="2 3">DSM 25966</strain>
    </source>
</reference>
<dbReference type="EMBL" id="JACIDS010000005">
    <property type="protein sequence ID" value="MBB3932742.1"/>
    <property type="molecule type" value="Genomic_DNA"/>
</dbReference>
<dbReference type="RefSeq" id="WP_183400414.1">
    <property type="nucleotide sequence ID" value="NZ_JACIDS010000005.1"/>
</dbReference>
<feature type="transmembrane region" description="Helical" evidence="1">
    <location>
        <begin position="197"/>
        <end position="217"/>
    </location>
</feature>
<name>A0A840ASX0_9HYPH</name>
<sequence>MKRQDAVGNHPTVVCYLAATALTGVLVFEYALATQNLNYGFPTSYTWTELLLNYQGGVIKRAALGEIAYHIDFLLPARLFILAVIVSLWVTCILSIVWVLRIFQSFAGLLFLVSPAGLLFPIYDQAAFGRKDLFVWAVAVVAAVLTTKVRNSWQSLTAILATAIGATAFSETVTFYIPLIFWGFLSTRRNESIQFRVTAALIVGAVTLLGFAVNYALKSTNESMIATSWQTLYPDAYQNAGALCCLGMNLSQALQHMAGTAAAPLPRDSYILGALLAIIPTLVLVWSRPPREPRTILGTLCLIAGLLGSLAPLALATDWGRFISLSTSVTFLATWTALSGEPFRACPSPTCPRGLSVLVGKALILVLFAGSWRMTHWRPSGESGVLPGPLLSWLGLA</sequence>
<dbReference type="Proteomes" id="UP000553963">
    <property type="component" value="Unassembled WGS sequence"/>
</dbReference>
<evidence type="ECO:0008006" key="4">
    <source>
        <dbReference type="Google" id="ProtNLM"/>
    </source>
</evidence>
<feature type="transmembrane region" description="Helical" evidence="1">
    <location>
        <begin position="79"/>
        <end position="100"/>
    </location>
</feature>
<dbReference type="AlphaFoldDB" id="A0A840ASX0"/>
<evidence type="ECO:0000256" key="1">
    <source>
        <dbReference type="SAM" id="Phobius"/>
    </source>
</evidence>
<feature type="transmembrane region" description="Helical" evidence="1">
    <location>
        <begin position="296"/>
        <end position="316"/>
    </location>
</feature>
<proteinExistence type="predicted"/>
<accession>A0A840ASX0</accession>
<feature type="transmembrane region" description="Helical" evidence="1">
    <location>
        <begin position="355"/>
        <end position="374"/>
    </location>
</feature>
<keyword evidence="3" id="KW-1185">Reference proteome</keyword>
<evidence type="ECO:0000313" key="3">
    <source>
        <dbReference type="Proteomes" id="UP000553963"/>
    </source>
</evidence>
<feature type="transmembrane region" description="Helical" evidence="1">
    <location>
        <begin position="322"/>
        <end position="343"/>
    </location>
</feature>
<feature type="transmembrane region" description="Helical" evidence="1">
    <location>
        <begin position="159"/>
        <end position="185"/>
    </location>
</feature>
<feature type="transmembrane region" description="Helical" evidence="1">
    <location>
        <begin position="270"/>
        <end position="287"/>
    </location>
</feature>
<protein>
    <recommendedName>
        <fullName evidence="4">Glycosyltransferase RgtA/B/C/D-like domain-containing protein</fullName>
    </recommendedName>
</protein>
<feature type="transmembrane region" description="Helical" evidence="1">
    <location>
        <begin position="135"/>
        <end position="153"/>
    </location>
</feature>
<evidence type="ECO:0000313" key="2">
    <source>
        <dbReference type="EMBL" id="MBB3932742.1"/>
    </source>
</evidence>